<feature type="region of interest" description="Disordered" evidence="1">
    <location>
        <begin position="21"/>
        <end position="43"/>
    </location>
</feature>
<protein>
    <submittedName>
        <fullName evidence="2">Uncharacterized protein</fullName>
    </submittedName>
</protein>
<reference evidence="2" key="1">
    <citation type="journal article" date="2020" name="G3 (Bethesda)">
        <title>High-Quality Assemblies for Three Invasive Social Wasps from the &lt;i&gt;Vespula&lt;/i&gt; Genus.</title>
        <authorList>
            <person name="Harrop T.W.R."/>
            <person name="Guhlin J."/>
            <person name="McLaughlin G.M."/>
            <person name="Permina E."/>
            <person name="Stockwell P."/>
            <person name="Gilligan J."/>
            <person name="Le Lec M.F."/>
            <person name="Gruber M.A.M."/>
            <person name="Quinn O."/>
            <person name="Lovegrove M."/>
            <person name="Duncan E.J."/>
            <person name="Remnant E.J."/>
            <person name="Van Eeckhoven J."/>
            <person name="Graham B."/>
            <person name="Knapp R.A."/>
            <person name="Langford K.W."/>
            <person name="Kronenberg Z."/>
            <person name="Press M.O."/>
            <person name="Eacker S.M."/>
            <person name="Wilson-Rankin E.E."/>
            <person name="Purcell J."/>
            <person name="Lester P.J."/>
            <person name="Dearden P.K."/>
        </authorList>
    </citation>
    <scope>NUCLEOTIDE SEQUENCE</scope>
    <source>
        <strain evidence="2">Volc-1</strain>
    </source>
</reference>
<evidence type="ECO:0000313" key="2">
    <source>
        <dbReference type="EMBL" id="KAF7390538.1"/>
    </source>
</evidence>
<feature type="compositionally biased region" description="Pro residues" evidence="1">
    <location>
        <begin position="29"/>
        <end position="42"/>
    </location>
</feature>
<comment type="caution">
    <text evidence="2">The sequence shown here is derived from an EMBL/GenBank/DDBJ whole genome shotgun (WGS) entry which is preliminary data.</text>
</comment>
<name>A0A834JKL2_VESPE</name>
<evidence type="ECO:0000313" key="3">
    <source>
        <dbReference type="Proteomes" id="UP000600918"/>
    </source>
</evidence>
<keyword evidence="3" id="KW-1185">Reference proteome</keyword>
<gene>
    <name evidence="2" type="ORF">H0235_017700</name>
</gene>
<accession>A0A834JKL2</accession>
<proteinExistence type="predicted"/>
<organism evidence="2 3">
    <name type="scientific">Vespula pensylvanica</name>
    <name type="common">Western yellow jacket</name>
    <name type="synonym">Wasp</name>
    <dbReference type="NCBI Taxonomy" id="30213"/>
    <lineage>
        <taxon>Eukaryota</taxon>
        <taxon>Metazoa</taxon>
        <taxon>Ecdysozoa</taxon>
        <taxon>Arthropoda</taxon>
        <taxon>Hexapoda</taxon>
        <taxon>Insecta</taxon>
        <taxon>Pterygota</taxon>
        <taxon>Neoptera</taxon>
        <taxon>Endopterygota</taxon>
        <taxon>Hymenoptera</taxon>
        <taxon>Apocrita</taxon>
        <taxon>Aculeata</taxon>
        <taxon>Vespoidea</taxon>
        <taxon>Vespidae</taxon>
        <taxon>Vespinae</taxon>
        <taxon>Vespula</taxon>
    </lineage>
</organism>
<dbReference type="Proteomes" id="UP000600918">
    <property type="component" value="Unassembled WGS sequence"/>
</dbReference>
<dbReference type="AlphaFoldDB" id="A0A834JKL2"/>
<sequence length="162" mass="17641">MDPASTAWLSEVVDDAFALKPRASTVSAPPSPLPPPPPPPRRTAPVVVVTSITSTSHNRTVYQTRTKTFAGMSPPILSTLHNKNANPDTFLPGFSFRGPPSLTTNVDRPVFFAYDRDLCDGGRALEEDLREIQVSGKAGKQKWIFTKPLTHLRSTLKTEASS</sequence>
<evidence type="ECO:0000256" key="1">
    <source>
        <dbReference type="SAM" id="MobiDB-lite"/>
    </source>
</evidence>
<dbReference type="EMBL" id="JACSDY010000023">
    <property type="protein sequence ID" value="KAF7390538.1"/>
    <property type="molecule type" value="Genomic_DNA"/>
</dbReference>